<evidence type="ECO:0000313" key="3">
    <source>
        <dbReference type="Proteomes" id="UP000006755"/>
    </source>
</evidence>
<dbReference type="PANTHER" id="PTHR37530">
    <property type="entry name" value="OUTER MEMBRANE PROTEIN SLP"/>
    <property type="match status" value="1"/>
</dbReference>
<feature type="region of interest" description="Disordered" evidence="1">
    <location>
        <begin position="184"/>
        <end position="207"/>
    </location>
</feature>
<dbReference type="PIRSF" id="PIRSF004982">
    <property type="entry name" value="SlP"/>
    <property type="match status" value="1"/>
</dbReference>
<evidence type="ECO:0000256" key="1">
    <source>
        <dbReference type="SAM" id="MobiDB-lite"/>
    </source>
</evidence>
<protein>
    <submittedName>
        <fullName evidence="2">Slp family outer membrane lipoprotein</fullName>
    </submittedName>
</protein>
<dbReference type="AlphaFoldDB" id="K2IGB6"/>
<dbReference type="eggNOG" id="COG3065">
    <property type="taxonomic scope" value="Bacteria"/>
</dbReference>
<dbReference type="Pfam" id="PF03843">
    <property type="entry name" value="Slp"/>
    <property type="match status" value="1"/>
</dbReference>
<dbReference type="NCBIfam" id="TIGR00752">
    <property type="entry name" value="slp"/>
    <property type="match status" value="1"/>
</dbReference>
<dbReference type="PROSITE" id="PS51257">
    <property type="entry name" value="PROKAR_LIPOPROTEIN"/>
    <property type="match status" value="1"/>
</dbReference>
<organism evidence="2 3">
    <name type="scientific">Gallaecimonas xiamenensis 3-C-1</name>
    <dbReference type="NCBI Taxonomy" id="745411"/>
    <lineage>
        <taxon>Bacteria</taxon>
        <taxon>Pseudomonadati</taxon>
        <taxon>Pseudomonadota</taxon>
        <taxon>Gammaproteobacteria</taxon>
        <taxon>Enterobacterales</taxon>
        <taxon>Gallaecimonadaceae</taxon>
        <taxon>Gallaecimonas</taxon>
    </lineage>
</organism>
<dbReference type="STRING" id="745411.B3C1_15744"/>
<reference evidence="2 3" key="1">
    <citation type="journal article" date="2012" name="J. Bacteriol.">
        <title>Genome Sequence of Gallaecimonas xiamenensis Type Strain 3-C-1.</title>
        <authorList>
            <person name="Lai Q."/>
            <person name="Wang L."/>
            <person name="Wang W."/>
            <person name="Shao Z."/>
        </authorList>
    </citation>
    <scope>NUCLEOTIDE SEQUENCE [LARGE SCALE GENOMIC DNA]</scope>
    <source>
        <strain evidence="2 3">3-C-1</strain>
    </source>
</reference>
<dbReference type="PANTHER" id="PTHR37530:SF1">
    <property type="entry name" value="OUTER MEMBRANE PROTEIN SLP"/>
    <property type="match status" value="1"/>
</dbReference>
<dbReference type="PATRIC" id="fig|745411.4.peg.3098"/>
<name>K2IGB6_9GAMM</name>
<keyword evidence="2" id="KW-0449">Lipoprotein</keyword>
<dbReference type="InterPro" id="IPR004658">
    <property type="entry name" value="OMP_Slp"/>
</dbReference>
<proteinExistence type="predicted"/>
<evidence type="ECO:0000313" key="2">
    <source>
        <dbReference type="EMBL" id="EKE69116.1"/>
    </source>
</evidence>
<dbReference type="OrthoDB" id="5295757at2"/>
<keyword evidence="3" id="KW-1185">Reference proteome</keyword>
<accession>K2IGB6</accession>
<dbReference type="Proteomes" id="UP000006755">
    <property type="component" value="Unassembled WGS sequence"/>
</dbReference>
<dbReference type="EMBL" id="AMRI01000026">
    <property type="protein sequence ID" value="EKE69116.1"/>
    <property type="molecule type" value="Genomic_DNA"/>
</dbReference>
<dbReference type="GO" id="GO:0019867">
    <property type="term" value="C:outer membrane"/>
    <property type="evidence" value="ECO:0007669"/>
    <property type="project" value="InterPro"/>
</dbReference>
<gene>
    <name evidence="2" type="ORF">B3C1_15744</name>
</gene>
<comment type="caution">
    <text evidence="2">The sequence shown here is derived from an EMBL/GenBank/DDBJ whole genome shotgun (WGS) entry which is preliminary data.</text>
</comment>
<dbReference type="RefSeq" id="WP_008486046.1">
    <property type="nucleotide sequence ID" value="NZ_AMRI01000026.1"/>
</dbReference>
<sequence length="207" mass="23700">MWRKVSLALVIVLGGCASMPDELAVPEGTQLAAYNLAREGQEVGKTARWGGLVTEVTNLKDKTRVEVVFTALTNSGKPSLENPSPGRFYAYLDGFVDPVSIPQGYRIALVGKVQPSEKGQVGEYQYNYPVMAVQNFKLWAPQQDTDRYYADPWWPYWRYPYGYWGDPFFYNSYYYPRYRVRSTGPKVPKPDYQGPVRAPETQKRKQN</sequence>